<proteinExistence type="predicted"/>
<gene>
    <name evidence="1" type="ORF">GCM10010140_10060</name>
</gene>
<protein>
    <submittedName>
        <fullName evidence="1">Uncharacterized protein</fullName>
    </submittedName>
</protein>
<evidence type="ECO:0000313" key="1">
    <source>
        <dbReference type="EMBL" id="GGP83182.1"/>
    </source>
</evidence>
<organism evidence="1 2">
    <name type="scientific">Streptosporangium pseudovulgare</name>
    <dbReference type="NCBI Taxonomy" id="35765"/>
    <lineage>
        <taxon>Bacteria</taxon>
        <taxon>Bacillati</taxon>
        <taxon>Actinomycetota</taxon>
        <taxon>Actinomycetes</taxon>
        <taxon>Streptosporangiales</taxon>
        <taxon>Streptosporangiaceae</taxon>
        <taxon>Streptosporangium</taxon>
    </lineage>
</organism>
<dbReference type="Proteomes" id="UP000611554">
    <property type="component" value="Unassembled WGS sequence"/>
</dbReference>
<keyword evidence="2" id="KW-1185">Reference proteome</keyword>
<reference evidence="2" key="1">
    <citation type="journal article" date="2019" name="Int. J. Syst. Evol. Microbiol.">
        <title>The Global Catalogue of Microorganisms (GCM) 10K type strain sequencing project: providing services to taxonomists for standard genome sequencing and annotation.</title>
        <authorList>
            <consortium name="The Broad Institute Genomics Platform"/>
            <consortium name="The Broad Institute Genome Sequencing Center for Infectious Disease"/>
            <person name="Wu L."/>
            <person name="Ma J."/>
        </authorList>
    </citation>
    <scope>NUCLEOTIDE SEQUENCE [LARGE SCALE GENOMIC DNA]</scope>
    <source>
        <strain evidence="2">JCM 3115</strain>
    </source>
</reference>
<name>A0ABQ2QKT9_9ACTN</name>
<sequence>MSYIGEFTAQRIKVDAELHQAVNSYSGSVLDKTEQYVLRCHSFGMLPGGFFGGQVEDSLGVLREKSFDRPAKDSASKHPAFSRSISAYRSVYMLSRNTAALC</sequence>
<accession>A0ABQ2QKT9</accession>
<comment type="caution">
    <text evidence="1">The sequence shown here is derived from an EMBL/GenBank/DDBJ whole genome shotgun (WGS) entry which is preliminary data.</text>
</comment>
<evidence type="ECO:0000313" key="2">
    <source>
        <dbReference type="Proteomes" id="UP000611554"/>
    </source>
</evidence>
<dbReference type="EMBL" id="BMQJ01000002">
    <property type="protein sequence ID" value="GGP83182.1"/>
    <property type="molecule type" value="Genomic_DNA"/>
</dbReference>